<sequence>MNRVNSWHSGTAGFMALAVAASTITPFILSTPASAQLFPRQPYPSRTYPSTNYPSSTQVTIPAGTSIPARYDEAERIIVTPTETMSLTLTVATNIINRSGTVLIPAGSQIVGQIQPVYGGSQFVARELVMSNNRRQSINASSRVFSQTQEITRGSNTGSILRGAAIGAAAAAAVAAITGDRAIATEEVLGGAGLGALGGVLLGRRRAEVFVINPTTDLNLRLNSNLPLSTY</sequence>
<dbReference type="AlphaFoldDB" id="A0A1U7HKB1"/>
<keyword evidence="2" id="KW-1185">Reference proteome</keyword>
<dbReference type="Proteomes" id="UP000185984">
    <property type="component" value="Unassembled WGS sequence"/>
</dbReference>
<organism evidence="1 2">
    <name type="scientific">Chroogloeocystis siderophila 5.2 s.c.1</name>
    <dbReference type="NCBI Taxonomy" id="247279"/>
    <lineage>
        <taxon>Bacteria</taxon>
        <taxon>Bacillati</taxon>
        <taxon>Cyanobacteriota</taxon>
        <taxon>Cyanophyceae</taxon>
        <taxon>Oscillatoriophycideae</taxon>
        <taxon>Chroococcales</taxon>
        <taxon>Chroococcaceae</taxon>
        <taxon>Chroogloeocystis</taxon>
    </lineage>
</organism>
<reference evidence="1 2" key="1">
    <citation type="submission" date="2016-11" db="EMBL/GenBank/DDBJ databases">
        <title>Draft Genome Sequences of Nine Cyanobacterial Strains from Diverse Habitats.</title>
        <authorList>
            <person name="Zhu T."/>
            <person name="Hou S."/>
            <person name="Lu X."/>
            <person name="Hess W.R."/>
        </authorList>
    </citation>
    <scope>NUCLEOTIDE SEQUENCE [LARGE SCALE GENOMIC DNA]</scope>
    <source>
        <strain evidence="1 2">5.2 s.c.1</strain>
    </source>
</reference>
<proteinExistence type="predicted"/>
<evidence type="ECO:0000313" key="1">
    <source>
        <dbReference type="EMBL" id="OKH24009.1"/>
    </source>
</evidence>
<gene>
    <name evidence="1" type="ORF">NIES1031_17140</name>
</gene>
<evidence type="ECO:0008006" key="3">
    <source>
        <dbReference type="Google" id="ProtNLM"/>
    </source>
</evidence>
<dbReference type="RefSeq" id="WP_073550753.1">
    <property type="nucleotide sequence ID" value="NZ_CAWMVK010000006.1"/>
</dbReference>
<comment type="caution">
    <text evidence="1">The sequence shown here is derived from an EMBL/GenBank/DDBJ whole genome shotgun (WGS) entry which is preliminary data.</text>
</comment>
<dbReference type="EMBL" id="MRCC01000014">
    <property type="protein sequence ID" value="OKH24009.1"/>
    <property type="molecule type" value="Genomic_DNA"/>
</dbReference>
<evidence type="ECO:0000313" key="2">
    <source>
        <dbReference type="Proteomes" id="UP000185984"/>
    </source>
</evidence>
<accession>A0A1U7HKB1</accession>
<name>A0A1U7HKB1_9CHRO</name>
<dbReference type="OrthoDB" id="9767597at2"/>
<protein>
    <recommendedName>
        <fullName evidence="3">Conjugal transfer protein TrbI</fullName>
    </recommendedName>
</protein>
<dbReference type="STRING" id="247279.NIES1031_17140"/>